<keyword evidence="6 9" id="KW-1133">Transmembrane helix</keyword>
<dbReference type="FunFam" id="3.40.50.300:FF:000565">
    <property type="entry name" value="ABC bile acid transporter"/>
    <property type="match status" value="1"/>
</dbReference>
<feature type="domain" description="ABC transporter" evidence="10">
    <location>
        <begin position="1062"/>
        <end position="1317"/>
    </location>
</feature>
<name>A0A093Y3Q6_TALMA</name>
<feature type="domain" description="ABC transmembrane type-1" evidence="11">
    <location>
        <begin position="750"/>
        <end position="1026"/>
    </location>
</feature>
<feature type="domain" description="ABC transporter" evidence="10">
    <location>
        <begin position="488"/>
        <end position="714"/>
    </location>
</feature>
<dbReference type="Gene3D" id="3.40.50.300">
    <property type="entry name" value="P-loop containing nucleotide triphosphate hydrolases"/>
    <property type="match status" value="2"/>
</dbReference>
<dbReference type="PROSITE" id="PS50893">
    <property type="entry name" value="ABC_TRANSPORTER_2"/>
    <property type="match status" value="2"/>
</dbReference>
<dbReference type="CDD" id="cd18597">
    <property type="entry name" value="ABC_6TM_YOR1_D1_like"/>
    <property type="match status" value="1"/>
</dbReference>
<dbReference type="CDD" id="cd03244">
    <property type="entry name" value="ABCC_MRP_domain2"/>
    <property type="match status" value="1"/>
</dbReference>
<dbReference type="InterPro" id="IPR011527">
    <property type="entry name" value="ABC1_TM_dom"/>
</dbReference>
<evidence type="ECO:0000256" key="6">
    <source>
        <dbReference type="ARBA" id="ARBA00022989"/>
    </source>
</evidence>
<dbReference type="InterPro" id="IPR027417">
    <property type="entry name" value="P-loop_NTPase"/>
</dbReference>
<feature type="domain" description="ABC transmembrane type-1" evidence="11">
    <location>
        <begin position="171"/>
        <end position="426"/>
    </location>
</feature>
<feature type="transmembrane region" description="Helical" evidence="9">
    <location>
        <begin position="320"/>
        <end position="341"/>
    </location>
</feature>
<dbReference type="SUPFAM" id="SSF52540">
    <property type="entry name" value="P-loop containing nucleoside triphosphate hydrolases"/>
    <property type="match status" value="2"/>
</dbReference>
<feature type="transmembrane region" description="Helical" evidence="9">
    <location>
        <begin position="863"/>
        <end position="882"/>
    </location>
</feature>
<evidence type="ECO:0000259" key="11">
    <source>
        <dbReference type="PROSITE" id="PS50929"/>
    </source>
</evidence>
<keyword evidence="5" id="KW-0067">ATP-binding</keyword>
<evidence type="ECO:0000259" key="10">
    <source>
        <dbReference type="PROSITE" id="PS50893"/>
    </source>
</evidence>
<feature type="transmembrane region" description="Helical" evidence="9">
    <location>
        <begin position="785"/>
        <end position="811"/>
    </location>
</feature>
<dbReference type="Pfam" id="PF00005">
    <property type="entry name" value="ABC_tran"/>
    <property type="match status" value="2"/>
</dbReference>
<proteinExistence type="predicted"/>
<evidence type="ECO:0000256" key="2">
    <source>
        <dbReference type="ARBA" id="ARBA00022448"/>
    </source>
</evidence>
<dbReference type="InterPro" id="IPR017871">
    <property type="entry name" value="ABC_transporter-like_CS"/>
</dbReference>
<comment type="caution">
    <text evidence="12">The sequence shown here is derived from an EMBL/GenBank/DDBJ whole genome shotgun (WGS) entry which is preliminary data.</text>
</comment>
<feature type="transmembrane region" description="Helical" evidence="9">
    <location>
        <begin position="975"/>
        <end position="993"/>
    </location>
</feature>
<evidence type="ECO:0000256" key="3">
    <source>
        <dbReference type="ARBA" id="ARBA00022692"/>
    </source>
</evidence>
<comment type="subcellular location">
    <subcellularLocation>
        <location evidence="1">Membrane</location>
        <topology evidence="1">Multi-pass membrane protein</topology>
    </subcellularLocation>
</comment>
<dbReference type="GO" id="GO:0140359">
    <property type="term" value="F:ABC-type transporter activity"/>
    <property type="evidence" value="ECO:0007669"/>
    <property type="project" value="InterPro"/>
</dbReference>
<dbReference type="HOGENOM" id="CLU_000604_27_1_1"/>
<dbReference type="GO" id="GO:0016020">
    <property type="term" value="C:membrane"/>
    <property type="evidence" value="ECO:0007669"/>
    <property type="project" value="UniProtKB-SubCell"/>
</dbReference>
<keyword evidence="3 9" id="KW-0812">Transmembrane</keyword>
<keyword evidence="7 9" id="KW-0472">Membrane</keyword>
<dbReference type="PANTHER" id="PTHR24223">
    <property type="entry name" value="ATP-BINDING CASSETTE SUB-FAMILY C"/>
    <property type="match status" value="1"/>
</dbReference>
<dbReference type="SUPFAM" id="SSF90123">
    <property type="entry name" value="ABC transporter transmembrane region"/>
    <property type="match status" value="2"/>
</dbReference>
<feature type="region of interest" description="Disordered" evidence="8">
    <location>
        <begin position="681"/>
        <end position="702"/>
    </location>
</feature>
<dbReference type="GO" id="GO:0016887">
    <property type="term" value="F:ATP hydrolysis activity"/>
    <property type="evidence" value="ECO:0007669"/>
    <property type="project" value="InterPro"/>
</dbReference>
<dbReference type="PANTHER" id="PTHR24223:SF464">
    <property type="entry name" value="ABC-TYPE TRANSPORTER CICA"/>
    <property type="match status" value="1"/>
</dbReference>
<dbReference type="PROSITE" id="PS50929">
    <property type="entry name" value="ABC_TM1F"/>
    <property type="match status" value="2"/>
</dbReference>
<organism evidence="12">
    <name type="scientific">Talaromyces marneffei PM1</name>
    <dbReference type="NCBI Taxonomy" id="1077442"/>
    <lineage>
        <taxon>Eukaryota</taxon>
        <taxon>Fungi</taxon>
        <taxon>Dikarya</taxon>
        <taxon>Ascomycota</taxon>
        <taxon>Pezizomycotina</taxon>
        <taxon>Eurotiomycetes</taxon>
        <taxon>Eurotiomycetidae</taxon>
        <taxon>Eurotiales</taxon>
        <taxon>Trichocomaceae</taxon>
        <taxon>Talaromyces</taxon>
        <taxon>Talaromyces sect. Talaromyces</taxon>
    </lineage>
</organism>
<evidence type="ECO:0000256" key="9">
    <source>
        <dbReference type="SAM" id="Phobius"/>
    </source>
</evidence>
<feature type="region of interest" description="Disordered" evidence="8">
    <location>
        <begin position="1"/>
        <end position="67"/>
    </location>
</feature>
<feature type="compositionally biased region" description="Basic and acidic residues" evidence="8">
    <location>
        <begin position="30"/>
        <end position="40"/>
    </location>
</feature>
<dbReference type="InterPro" id="IPR003439">
    <property type="entry name" value="ABC_transporter-like_ATP-bd"/>
</dbReference>
<protein>
    <submittedName>
        <fullName evidence="12">Oligomycin resistance ATP-dependent permease YOR1</fullName>
    </submittedName>
</protein>
<evidence type="ECO:0000256" key="1">
    <source>
        <dbReference type="ARBA" id="ARBA00004141"/>
    </source>
</evidence>
<dbReference type="SMART" id="SM00382">
    <property type="entry name" value="AAA"/>
    <property type="match status" value="2"/>
</dbReference>
<dbReference type="Pfam" id="PF00664">
    <property type="entry name" value="ABC_membrane"/>
    <property type="match status" value="2"/>
</dbReference>
<feature type="region of interest" description="Disordered" evidence="8">
    <location>
        <begin position="472"/>
        <end position="495"/>
    </location>
</feature>
<feature type="transmembrane region" description="Helical" evidence="9">
    <location>
        <begin position="347"/>
        <end position="365"/>
    </location>
</feature>
<feature type="region of interest" description="Disordered" evidence="8">
    <location>
        <begin position="1181"/>
        <end position="1208"/>
    </location>
</feature>
<gene>
    <name evidence="12" type="ORF">GQ26_0030710</name>
</gene>
<feature type="transmembrane region" description="Helical" evidence="9">
    <location>
        <begin position="888"/>
        <end position="905"/>
    </location>
</feature>
<feature type="compositionally biased region" description="Basic and acidic residues" evidence="8">
    <location>
        <begin position="472"/>
        <end position="493"/>
    </location>
</feature>
<dbReference type="Gene3D" id="1.20.1560.10">
    <property type="entry name" value="ABC transporter type 1, transmembrane domain"/>
    <property type="match status" value="2"/>
</dbReference>
<evidence type="ECO:0000313" key="12">
    <source>
        <dbReference type="EMBL" id="KFX52113.1"/>
    </source>
</evidence>
<dbReference type="eggNOG" id="KOG0054">
    <property type="taxonomic scope" value="Eukaryota"/>
</dbReference>
<reference evidence="12" key="1">
    <citation type="journal article" date="2014" name="PLoS Genet.">
        <title>Signature Gene Expression Reveals Novel Clues to the Molecular Mechanisms of Dimorphic Transition in Penicillium marneffei.</title>
        <authorList>
            <person name="Yang E."/>
            <person name="Wang G."/>
            <person name="Cai J."/>
            <person name="Woo P.C."/>
            <person name="Lau S.K."/>
            <person name="Yuen K.-Y."/>
            <person name="Chow W.-N."/>
            <person name="Lin X."/>
        </authorList>
    </citation>
    <scope>NUCLEOTIDE SEQUENCE [LARGE SCALE GENOMIC DNA]</scope>
    <source>
        <strain evidence="12">PM1</strain>
    </source>
</reference>
<keyword evidence="4" id="KW-0547">Nucleotide-binding</keyword>
<dbReference type="InterPro" id="IPR050173">
    <property type="entry name" value="ABC_transporter_C-like"/>
</dbReference>
<feature type="compositionally biased region" description="Polar residues" evidence="8">
    <location>
        <begin position="41"/>
        <end position="51"/>
    </location>
</feature>
<dbReference type="InterPro" id="IPR003593">
    <property type="entry name" value="AAA+_ATPase"/>
</dbReference>
<dbReference type="FunFam" id="1.20.1560.10:FF:000010">
    <property type="entry name" value="Multidrug resistance-associated ABC transporter"/>
    <property type="match status" value="1"/>
</dbReference>
<dbReference type="CDD" id="cd18606">
    <property type="entry name" value="ABC_6TM_YOR1_D2_like"/>
    <property type="match status" value="1"/>
</dbReference>
<dbReference type="PROSITE" id="PS00211">
    <property type="entry name" value="ABC_TRANSPORTER_1"/>
    <property type="match status" value="2"/>
</dbReference>
<dbReference type="GO" id="GO:0005524">
    <property type="term" value="F:ATP binding"/>
    <property type="evidence" value="ECO:0007669"/>
    <property type="project" value="UniProtKB-KW"/>
</dbReference>
<evidence type="ECO:0000256" key="7">
    <source>
        <dbReference type="ARBA" id="ARBA00023136"/>
    </source>
</evidence>
<accession>A0A093Y3Q6</accession>
<dbReference type="CDD" id="cd03250">
    <property type="entry name" value="ABCC_MRP_domain1"/>
    <property type="match status" value="1"/>
</dbReference>
<dbReference type="EMBL" id="JPOX01000003">
    <property type="protein sequence ID" value="KFX52113.1"/>
    <property type="molecule type" value="Genomic_DNA"/>
</dbReference>
<keyword evidence="2" id="KW-0813">Transport</keyword>
<evidence type="ECO:0000256" key="8">
    <source>
        <dbReference type="SAM" id="MobiDB-lite"/>
    </source>
</evidence>
<evidence type="ECO:0000256" key="4">
    <source>
        <dbReference type="ARBA" id="ARBA00022741"/>
    </source>
</evidence>
<feature type="transmembrane region" description="Helical" evidence="9">
    <location>
        <begin position="746"/>
        <end position="773"/>
    </location>
</feature>
<evidence type="ECO:0000256" key="5">
    <source>
        <dbReference type="ARBA" id="ARBA00022840"/>
    </source>
</evidence>
<feature type="compositionally biased region" description="Acidic residues" evidence="8">
    <location>
        <begin position="1183"/>
        <end position="1192"/>
    </location>
</feature>
<sequence length="1332" mass="149421">MSVPQPTGLMAAEQHREQQEQEAVAATTADNEKLALHKLEATSSRTSSIASDGSIEQDAPGKEATAQKRKWYRKLNPLRLRKIPPVPEERSVSHEYGANILSVILFQWMSPLMNTGYLRPLQLQDIWKVNPDRSVYLLKTKLIESFERRHKQGGKYPLLFAIYDTFLFEFWLGGVCNFFNSLFTVFSPYMTRYLIAYATEAYTAKANNQPEPKIAHGIGFAVGITVMQICQSLCTNQFIYRGFLVGAQLRAVLINVIFVKTMKISNRARAGGSLAGAADADGHKILEGSISGQGWSNGRIITLMSVDADRINTAMGMFHLMWSSPLILILAVILLCVNIGYSALSGFALLLLGIPSLTLVIKSLLKRRDYINNLTDQRVSLTQEILQSVRFVKFFGWESSFMARLKGIRKQEIRAIQVLLAIRNAILCMDWSKAYCEEFLLEEEVMEDIKWDDNMDDAIKIEGASFTWERTAPDELDQKGGKPKKDSGKKEAVVEPEAPEDVIPFKISDISLSVKRNELIAVIGTVGSGKTSLLAALAGDMRLTEGSIKLGASRAYCPQYAWIQNATVRENISFAKKYDESWYNTVVDACALRPDFDVFPNGDSTEIGERGITVSGGQKQRLNIARAIYFNSDIILMDDPYLHRCDRIVVMDDGRINAVDTFENLTRDNVLFQRLISTTTQDQENDKEKGEEEDDDEADKIDKEEVVPAKKTKRGKQAALMQQEDRATAAVGWDVWKAYMLASGNVLYPIFVVVSIVLTNASNIMTSFWLAYWTSGQYNLTTGQYIAGYASLAVLQAVIMFIYSTVLSVAGTNASKNMLQKAMTRVLRAPMSFFDTTPLGRITNRFSKDVHVMDNELGDAMRIYGLNITTIVAIIILIIVYFHYFAIAFGPLMILFLVAANYYRASARDMKRFESVLRSHVFSRFSESISGVASIRAYGLQDQFSRSISDAIDEMDSAYFLTFSNQRWLSVRLDAVGYVMVFVTGILVVTSRFNVSPSISGLVLSYILAIVQMLQFTIRQLAEVENGMNNTERLHYYGTQLEEEAPVHLGDVEPEWPAEGRITFSDVQMRYRAGLPLVLRGLNMDIRGGERIGIVGRTGAGKSSIMSALFRITELSGGSITIDGKDIGKVGLQDLRSRLAIIPQDPTLFRGTIRSNLDPFNEHDDLELWDALRKSHLIGEQPEGSELEESDEEKTQQQKQTQHSNRIQLDSTVDEEGLNFSLGQRQLMALARALVRNSRIIICDEATSSVDFETDRKIQRTMATGFKGKTLLCIAHRLRTIITYDRICVMDQGRIAELDAPLTLWERQDGIFRSMCDRSGIVRKDFFASDDA</sequence>
<feature type="transmembrane region" description="Helical" evidence="9">
    <location>
        <begin position="238"/>
        <end position="259"/>
    </location>
</feature>
<dbReference type="InterPro" id="IPR036640">
    <property type="entry name" value="ABC1_TM_sf"/>
</dbReference>